<name>A0A3N4GFJ2_9ACTN</name>
<evidence type="ECO:0000313" key="7">
    <source>
        <dbReference type="Proteomes" id="UP000267536"/>
    </source>
</evidence>
<dbReference type="InterPro" id="IPR002078">
    <property type="entry name" value="Sigma_54_int"/>
</dbReference>
<dbReference type="Pfam" id="PF02954">
    <property type="entry name" value="HTH_8"/>
    <property type="match status" value="1"/>
</dbReference>
<dbReference type="GO" id="GO:0006355">
    <property type="term" value="P:regulation of DNA-templated transcription"/>
    <property type="evidence" value="ECO:0007669"/>
    <property type="project" value="InterPro"/>
</dbReference>
<dbReference type="GO" id="GO:0043565">
    <property type="term" value="F:sequence-specific DNA binding"/>
    <property type="evidence" value="ECO:0007669"/>
    <property type="project" value="InterPro"/>
</dbReference>
<feature type="domain" description="Sigma-54 factor interaction" evidence="5">
    <location>
        <begin position="466"/>
        <end position="527"/>
    </location>
</feature>
<dbReference type="Gene3D" id="1.10.10.60">
    <property type="entry name" value="Homeodomain-like"/>
    <property type="match status" value="1"/>
</dbReference>
<dbReference type="PROSITE" id="PS50045">
    <property type="entry name" value="SIGMA54_INTERACT_4"/>
    <property type="match status" value="1"/>
</dbReference>
<accession>A0A3N4GFJ2</accession>
<dbReference type="PANTHER" id="PTHR32071:SF122">
    <property type="entry name" value="SIGMA FACTOR"/>
    <property type="match status" value="1"/>
</dbReference>
<dbReference type="GO" id="GO:0005524">
    <property type="term" value="F:ATP binding"/>
    <property type="evidence" value="ECO:0007669"/>
    <property type="project" value="UniProtKB-KW"/>
</dbReference>
<dbReference type="AlphaFoldDB" id="A0A3N4GFJ2"/>
<dbReference type="Gene3D" id="3.30.450.40">
    <property type="match status" value="1"/>
</dbReference>
<gene>
    <name evidence="6" type="ORF">EF294_13030</name>
</gene>
<dbReference type="PANTHER" id="PTHR32071">
    <property type="entry name" value="TRANSCRIPTIONAL REGULATORY PROTEIN"/>
    <property type="match status" value="1"/>
</dbReference>
<dbReference type="Proteomes" id="UP000267536">
    <property type="component" value="Unassembled WGS sequence"/>
</dbReference>
<protein>
    <submittedName>
        <fullName evidence="6">Fis family transcriptional regulator</fullName>
    </submittedName>
</protein>
<reference evidence="6 7" key="1">
    <citation type="submission" date="2018-11" db="EMBL/GenBank/DDBJ databases">
        <title>Draft genome sequence of Gordonia sp. RS15-1S isolated from rice stems.</title>
        <authorList>
            <person name="Muangham S."/>
        </authorList>
    </citation>
    <scope>NUCLEOTIDE SEQUENCE [LARGE SCALE GENOMIC DNA]</scope>
    <source>
        <strain evidence="6 7">RS15-1S</strain>
    </source>
</reference>
<sequence>MTDIRERQLRIAAARADFLEYGPAGAAGVDDVVAASWERSHDAGVDADRYTVAFFEDIDFDSRLARCAQPVIERLARDMSDVPVTIALTDAKARIVDRRDCSTAVGRVLDRVDFQRGFCFDESGVGTNGVGTVFEVGAPVTVVGNEHFNQSLVQFACAGAPVFDPLTGRVAGVLDASMLADTWNPLVDALIRSAAADIGRNLLLDRSQAKRALFETYLRADSRPRQAVMAVGNAAPQLTGADTVMANESAREMLSPADQERVVEFTRFLMSRHDPGARRITLDDGRSIRLRSTAITYNGDTVGMVLLLDDDHDVPSGSVRLQALRSLSTPIARSEPASSPAWQAARAEALAALESGTGVLVIGEPGSGRLSLIAETFHEVYGDAPVVVIDAQRVERGEQVTGPENAVDECALLVIRHLDKVSAPTVATLTDLVAAATDAGYLLAVTIEPPTDDHPSASSLPGIGQSVTIPPLRLRGIDLHTIVVRVVKALAPQRNSRISPKAMRILAAYSWPGNIPQLREALAEALRRRPVGEIQPDDLPGYCRANTTRALTTLEATERDAIIAALTECDGNRVRAAASLGLSRSSLYRKIHAYGISGV</sequence>
<comment type="caution">
    <text evidence="6">The sequence shown here is derived from an EMBL/GenBank/DDBJ whole genome shotgun (WGS) entry which is preliminary data.</text>
</comment>
<dbReference type="InterPro" id="IPR029016">
    <property type="entry name" value="GAF-like_dom_sf"/>
</dbReference>
<dbReference type="Pfam" id="PF25601">
    <property type="entry name" value="AAA_lid_14"/>
    <property type="match status" value="1"/>
</dbReference>
<evidence type="ECO:0000259" key="5">
    <source>
        <dbReference type="PROSITE" id="PS50045"/>
    </source>
</evidence>
<keyword evidence="4" id="KW-0804">Transcription</keyword>
<organism evidence="6 7">
    <name type="scientific">Gordonia oryzae</name>
    <dbReference type="NCBI Taxonomy" id="2487349"/>
    <lineage>
        <taxon>Bacteria</taxon>
        <taxon>Bacillati</taxon>
        <taxon>Actinomycetota</taxon>
        <taxon>Actinomycetes</taxon>
        <taxon>Mycobacteriales</taxon>
        <taxon>Gordoniaceae</taxon>
        <taxon>Gordonia</taxon>
    </lineage>
</organism>
<dbReference type="InterPro" id="IPR058031">
    <property type="entry name" value="AAA_lid_NorR"/>
</dbReference>
<evidence type="ECO:0000256" key="3">
    <source>
        <dbReference type="ARBA" id="ARBA00023015"/>
    </source>
</evidence>
<keyword evidence="2" id="KW-0067">ATP-binding</keyword>
<dbReference type="SUPFAM" id="SSF46689">
    <property type="entry name" value="Homeodomain-like"/>
    <property type="match status" value="1"/>
</dbReference>
<keyword evidence="3" id="KW-0805">Transcription regulation</keyword>
<evidence type="ECO:0000256" key="2">
    <source>
        <dbReference type="ARBA" id="ARBA00022840"/>
    </source>
</evidence>
<dbReference type="SUPFAM" id="SSF52540">
    <property type="entry name" value="P-loop containing nucleoside triphosphate hydrolases"/>
    <property type="match status" value="1"/>
</dbReference>
<proteinExistence type="predicted"/>
<dbReference type="InterPro" id="IPR002197">
    <property type="entry name" value="HTH_Fis"/>
</dbReference>
<dbReference type="Gene3D" id="1.10.8.60">
    <property type="match status" value="1"/>
</dbReference>
<dbReference type="OrthoDB" id="5496274at2"/>
<dbReference type="PRINTS" id="PR01590">
    <property type="entry name" value="HTHFIS"/>
</dbReference>
<dbReference type="InterPro" id="IPR027417">
    <property type="entry name" value="P-loop_NTPase"/>
</dbReference>
<evidence type="ECO:0000256" key="1">
    <source>
        <dbReference type="ARBA" id="ARBA00022741"/>
    </source>
</evidence>
<keyword evidence="7" id="KW-1185">Reference proteome</keyword>
<keyword evidence="1" id="KW-0547">Nucleotide-binding</keyword>
<evidence type="ECO:0000256" key="4">
    <source>
        <dbReference type="ARBA" id="ARBA00023163"/>
    </source>
</evidence>
<dbReference type="InterPro" id="IPR009057">
    <property type="entry name" value="Homeodomain-like_sf"/>
</dbReference>
<dbReference type="RefSeq" id="WP_123930524.1">
    <property type="nucleotide sequence ID" value="NZ_JBPSDP010000008.1"/>
</dbReference>
<dbReference type="EMBL" id="RKMH01000009">
    <property type="protein sequence ID" value="RPA59416.1"/>
    <property type="molecule type" value="Genomic_DNA"/>
</dbReference>
<evidence type="ECO:0000313" key="6">
    <source>
        <dbReference type="EMBL" id="RPA59416.1"/>
    </source>
</evidence>